<accession>A0ABR1ZQ49</accession>
<protein>
    <recommendedName>
        <fullName evidence="3">Transmembrane protein</fullName>
    </recommendedName>
</protein>
<sequence>MLRLQSLPLYSIAKPAALCGKKVNGLRTETEQQKRKRKRRQGLNKIRRKSRFSPHPLLREKVKRQSGEFILQLCFSSSTTTVCARLFFTALLAVSCMILCFFRQRLNLVFPPVSMRLRPKKTCSGVECFGGFHIKQRVFYLFLFLRGAHT</sequence>
<gene>
    <name evidence="1" type="ORF">V6N11_024246</name>
</gene>
<reference evidence="1 2" key="1">
    <citation type="journal article" date="2024" name="G3 (Bethesda)">
        <title>Genome assembly of Hibiscus sabdariffa L. provides insights into metabolisms of medicinal natural products.</title>
        <authorList>
            <person name="Kim T."/>
        </authorList>
    </citation>
    <scope>NUCLEOTIDE SEQUENCE [LARGE SCALE GENOMIC DNA]</scope>
    <source>
        <strain evidence="1">TK-2024</strain>
        <tissue evidence="1">Old leaves</tissue>
    </source>
</reference>
<dbReference type="Proteomes" id="UP001396334">
    <property type="component" value="Unassembled WGS sequence"/>
</dbReference>
<keyword evidence="2" id="KW-1185">Reference proteome</keyword>
<dbReference type="EMBL" id="JBBPBN010000737">
    <property type="protein sequence ID" value="KAK8482799.1"/>
    <property type="molecule type" value="Genomic_DNA"/>
</dbReference>
<organism evidence="1 2">
    <name type="scientific">Hibiscus sabdariffa</name>
    <name type="common">roselle</name>
    <dbReference type="NCBI Taxonomy" id="183260"/>
    <lineage>
        <taxon>Eukaryota</taxon>
        <taxon>Viridiplantae</taxon>
        <taxon>Streptophyta</taxon>
        <taxon>Embryophyta</taxon>
        <taxon>Tracheophyta</taxon>
        <taxon>Spermatophyta</taxon>
        <taxon>Magnoliopsida</taxon>
        <taxon>eudicotyledons</taxon>
        <taxon>Gunneridae</taxon>
        <taxon>Pentapetalae</taxon>
        <taxon>rosids</taxon>
        <taxon>malvids</taxon>
        <taxon>Malvales</taxon>
        <taxon>Malvaceae</taxon>
        <taxon>Malvoideae</taxon>
        <taxon>Hibiscus</taxon>
    </lineage>
</organism>
<evidence type="ECO:0008006" key="3">
    <source>
        <dbReference type="Google" id="ProtNLM"/>
    </source>
</evidence>
<comment type="caution">
    <text evidence="1">The sequence shown here is derived from an EMBL/GenBank/DDBJ whole genome shotgun (WGS) entry which is preliminary data.</text>
</comment>
<evidence type="ECO:0000313" key="2">
    <source>
        <dbReference type="Proteomes" id="UP001396334"/>
    </source>
</evidence>
<name>A0ABR1ZQ49_9ROSI</name>
<evidence type="ECO:0000313" key="1">
    <source>
        <dbReference type="EMBL" id="KAK8482799.1"/>
    </source>
</evidence>
<proteinExistence type="predicted"/>